<dbReference type="RefSeq" id="WP_105075010.1">
    <property type="nucleotide sequence ID" value="NZ_PPGH01000041.1"/>
</dbReference>
<feature type="coiled-coil region" evidence="6">
    <location>
        <begin position="668"/>
        <end position="705"/>
    </location>
</feature>
<dbReference type="GO" id="GO:0016020">
    <property type="term" value="C:membrane"/>
    <property type="evidence" value="ECO:0007669"/>
    <property type="project" value="UniProtKB-SubCell"/>
</dbReference>
<gene>
    <name evidence="8" type="ORF">CXB77_18355</name>
</gene>
<dbReference type="InterPro" id="IPR027094">
    <property type="entry name" value="Mitofusin_fam"/>
</dbReference>
<accession>A0A2S7XMK8</accession>
<feature type="domain" description="Dynamin N-terminal" evidence="7">
    <location>
        <begin position="55"/>
        <end position="258"/>
    </location>
</feature>
<dbReference type="Gene3D" id="3.40.50.300">
    <property type="entry name" value="P-loop containing nucleotide triphosphate hydrolases"/>
    <property type="match status" value="1"/>
</dbReference>
<keyword evidence="9" id="KW-1185">Reference proteome</keyword>
<dbReference type="InterPro" id="IPR027417">
    <property type="entry name" value="P-loop_NTPase"/>
</dbReference>
<dbReference type="Pfam" id="PF00350">
    <property type="entry name" value="Dynamin_N"/>
    <property type="match status" value="1"/>
</dbReference>
<evidence type="ECO:0000256" key="5">
    <source>
        <dbReference type="ARBA" id="ARBA00023136"/>
    </source>
</evidence>
<evidence type="ECO:0000313" key="8">
    <source>
        <dbReference type="EMBL" id="PQJ94813.1"/>
    </source>
</evidence>
<dbReference type="OrthoDB" id="8541181at2"/>
<feature type="coiled-coil region" evidence="6">
    <location>
        <begin position="404"/>
        <end position="450"/>
    </location>
</feature>
<dbReference type="SUPFAM" id="SSF52540">
    <property type="entry name" value="P-loop containing nucleoside triphosphate hydrolases"/>
    <property type="match status" value="1"/>
</dbReference>
<dbReference type="Proteomes" id="UP000239936">
    <property type="component" value="Unassembled WGS sequence"/>
</dbReference>
<dbReference type="InterPro" id="IPR045063">
    <property type="entry name" value="Dynamin_N"/>
</dbReference>
<comment type="caution">
    <text evidence="8">The sequence shown here is derived from an EMBL/GenBank/DDBJ whole genome shotgun (WGS) entry which is preliminary data.</text>
</comment>
<evidence type="ECO:0000259" key="7">
    <source>
        <dbReference type="Pfam" id="PF00350"/>
    </source>
</evidence>
<sequence>MNPSVTRLTDHISTICEQLNEHVDSFTEVNDLIALKKELADKVARFSADEQRLSIGIMGQVKAGKSSFINALLFDGQPILPEAATPKTANLTRITYGEQPRLEVEFYEPHEWQEIEALSAGAGNHPQAKVARELVRLANDNEIDVFAELQKGDRKEFCTEDITGLLGLLNDYTGENGRYTALVKMTHLYLPDHALQGYEVVDTPGMNDPIESRTQKTRDYMSQCDVVFFLSRSSQFLDQPDMELLSQQLPGKGVKRMVLVAGQFDSAILDDGHDQDSLTATTDNLKTRLSRGAATKIHKMAAQREQIHPESAVILRQMTQPIFASTFAHGYANWSREKWTTTMLHVHGELVELARQNWNDYAFTDEDWQHIGNFQALLNAYDLARQDRKTLLQEQQDSIVPGVRQQLQERLRRLLDAVENRHRQLHKGDIRKLQDQQSACETRIRHLERILGQRIDETLHQAKHSSKKLLHEIQGSIGQYAQLNTRSGSKTEERYHTVSFHLFKPSTWFGGKTYTETVVINYEYLSPTDAIEQLRHYARSCTFEIEQGFNRLIDPDALKLSLRKTLINEIDTQSENFDPDQFRSMLINSLERLTIPVLTLDAGDMTQLISRNFKGEIKDRDAIESLRETLNQALHDVFTKLADCFRNAAGDLYQQLEQLRNSLGEKLTADIKRELDQLRQDFTNKQEQLDRYQHLIEQLTFAQREIV</sequence>
<dbReference type="PANTHER" id="PTHR10465">
    <property type="entry name" value="TRANSMEMBRANE GTPASE FZO1"/>
    <property type="match status" value="1"/>
</dbReference>
<dbReference type="EMBL" id="PPGH01000041">
    <property type="protein sequence ID" value="PQJ94813.1"/>
    <property type="molecule type" value="Genomic_DNA"/>
</dbReference>
<dbReference type="GO" id="GO:0003924">
    <property type="term" value="F:GTPase activity"/>
    <property type="evidence" value="ECO:0007669"/>
    <property type="project" value="InterPro"/>
</dbReference>
<evidence type="ECO:0000313" key="9">
    <source>
        <dbReference type="Proteomes" id="UP000239936"/>
    </source>
</evidence>
<evidence type="ECO:0000256" key="3">
    <source>
        <dbReference type="ARBA" id="ARBA00022801"/>
    </source>
</evidence>
<protein>
    <recommendedName>
        <fullName evidence="7">Dynamin N-terminal domain-containing protein</fullName>
    </recommendedName>
</protein>
<organism evidence="8 9">
    <name type="scientific">Chromatium okenii</name>
    <dbReference type="NCBI Taxonomy" id="61644"/>
    <lineage>
        <taxon>Bacteria</taxon>
        <taxon>Pseudomonadati</taxon>
        <taxon>Pseudomonadota</taxon>
        <taxon>Gammaproteobacteria</taxon>
        <taxon>Chromatiales</taxon>
        <taxon>Chromatiaceae</taxon>
        <taxon>Chromatium</taxon>
    </lineage>
</organism>
<keyword evidence="4" id="KW-0342">GTP-binding</keyword>
<keyword evidence="2" id="KW-0547">Nucleotide-binding</keyword>
<dbReference type="GO" id="GO:0005525">
    <property type="term" value="F:GTP binding"/>
    <property type="evidence" value="ECO:0007669"/>
    <property type="project" value="UniProtKB-KW"/>
</dbReference>
<evidence type="ECO:0000256" key="1">
    <source>
        <dbReference type="ARBA" id="ARBA00004370"/>
    </source>
</evidence>
<keyword evidence="3" id="KW-0378">Hydrolase</keyword>
<dbReference type="PANTHER" id="PTHR10465:SF0">
    <property type="entry name" value="SARCALUMENIN"/>
    <property type="match status" value="1"/>
</dbReference>
<evidence type="ECO:0000256" key="2">
    <source>
        <dbReference type="ARBA" id="ARBA00022741"/>
    </source>
</evidence>
<evidence type="ECO:0000256" key="6">
    <source>
        <dbReference type="SAM" id="Coils"/>
    </source>
</evidence>
<comment type="subcellular location">
    <subcellularLocation>
        <location evidence="1">Membrane</location>
    </subcellularLocation>
</comment>
<evidence type="ECO:0000256" key="4">
    <source>
        <dbReference type="ARBA" id="ARBA00023134"/>
    </source>
</evidence>
<keyword evidence="6" id="KW-0175">Coiled coil</keyword>
<proteinExistence type="predicted"/>
<dbReference type="AlphaFoldDB" id="A0A2S7XMK8"/>
<name>A0A2S7XMK8_9GAMM</name>
<reference evidence="8 9" key="1">
    <citation type="submission" date="2018-01" db="EMBL/GenBank/DDBJ databases">
        <title>The complete genome sequence of Chromatium okenii LaCa, a purple sulfur bacterium with a turbulent life.</title>
        <authorList>
            <person name="Luedin S.M."/>
            <person name="Liechti N."/>
            <person name="Storelli N."/>
            <person name="Danza F."/>
            <person name="Wittwer M."/>
            <person name="Pothier J.F."/>
            <person name="Tonolla M.A."/>
        </authorList>
    </citation>
    <scope>NUCLEOTIDE SEQUENCE [LARGE SCALE GENOMIC DNA]</scope>
    <source>
        <strain evidence="8 9">LaCa</strain>
    </source>
</reference>
<keyword evidence="5" id="KW-0472">Membrane</keyword>